<evidence type="ECO:0000259" key="1">
    <source>
        <dbReference type="PROSITE" id="PS51806"/>
    </source>
</evidence>
<feature type="domain" description="DOG1" evidence="1">
    <location>
        <begin position="21"/>
        <end position="242"/>
    </location>
</feature>
<organism evidence="2 3">
    <name type="scientific">Rubroshorea leprosula</name>
    <dbReference type="NCBI Taxonomy" id="152421"/>
    <lineage>
        <taxon>Eukaryota</taxon>
        <taxon>Viridiplantae</taxon>
        <taxon>Streptophyta</taxon>
        <taxon>Embryophyta</taxon>
        <taxon>Tracheophyta</taxon>
        <taxon>Spermatophyta</taxon>
        <taxon>Magnoliopsida</taxon>
        <taxon>eudicotyledons</taxon>
        <taxon>Gunneridae</taxon>
        <taxon>Pentapetalae</taxon>
        <taxon>rosids</taxon>
        <taxon>malvids</taxon>
        <taxon>Malvales</taxon>
        <taxon>Dipterocarpaceae</taxon>
        <taxon>Rubroshorea</taxon>
    </lineage>
</organism>
<keyword evidence="3" id="KW-1185">Reference proteome</keyword>
<dbReference type="AlphaFoldDB" id="A0AAV5KBR5"/>
<accession>A0AAV5KBR5</accession>
<dbReference type="PANTHER" id="PTHR46354:SF13">
    <property type="entry name" value="PROTEIN DOG1-LIKE 4"/>
    <property type="match status" value="1"/>
</dbReference>
<dbReference type="InterPro" id="IPR025422">
    <property type="entry name" value="TGA_domain"/>
</dbReference>
<protein>
    <recommendedName>
        <fullName evidence="1">DOG1 domain-containing protein</fullName>
    </recommendedName>
</protein>
<dbReference type="PANTHER" id="PTHR46354">
    <property type="entry name" value="DOG1 DOMAIN-CONTAINING PROTEIN"/>
    <property type="match status" value="1"/>
</dbReference>
<gene>
    <name evidence="2" type="ORF">SLEP1_g31910</name>
</gene>
<sequence>MTDGDRNRANGGGRGSREMIVGSFTTFLNGWLGRQQQYLDELLSAEQCTYDPPYDNLKDLICRVLAHYQQYYEEKSRMVQRDVFLVFCPTWFSSFERSLLWIAGFRPALAFRLVSDNVFDLSQEQSECMQRLIVETRKEEKILNDELARIQESMAGPPLLEIARQRAQAVRLGEREIAEEAASLDTLRKAMEEVVASADMLRITTTARVVGILNPVQKARFLTAAGQLLLAVRRMGSQKDGEK</sequence>
<evidence type="ECO:0000313" key="2">
    <source>
        <dbReference type="EMBL" id="GKV22001.1"/>
    </source>
</evidence>
<evidence type="ECO:0000313" key="3">
    <source>
        <dbReference type="Proteomes" id="UP001054252"/>
    </source>
</evidence>
<proteinExistence type="predicted"/>
<dbReference type="GO" id="GO:0043565">
    <property type="term" value="F:sequence-specific DNA binding"/>
    <property type="evidence" value="ECO:0007669"/>
    <property type="project" value="InterPro"/>
</dbReference>
<dbReference type="EMBL" id="BPVZ01000059">
    <property type="protein sequence ID" value="GKV22001.1"/>
    <property type="molecule type" value="Genomic_DNA"/>
</dbReference>
<dbReference type="GO" id="GO:0006351">
    <property type="term" value="P:DNA-templated transcription"/>
    <property type="evidence" value="ECO:0007669"/>
    <property type="project" value="InterPro"/>
</dbReference>
<reference evidence="2 3" key="1">
    <citation type="journal article" date="2021" name="Commun. Biol.">
        <title>The genome of Shorea leprosula (Dipterocarpaceae) highlights the ecological relevance of drought in aseasonal tropical rainforests.</title>
        <authorList>
            <person name="Ng K.K.S."/>
            <person name="Kobayashi M.J."/>
            <person name="Fawcett J.A."/>
            <person name="Hatakeyama M."/>
            <person name="Paape T."/>
            <person name="Ng C.H."/>
            <person name="Ang C.C."/>
            <person name="Tnah L.H."/>
            <person name="Lee C.T."/>
            <person name="Nishiyama T."/>
            <person name="Sese J."/>
            <person name="O'Brien M.J."/>
            <person name="Copetti D."/>
            <person name="Mohd Noor M.I."/>
            <person name="Ong R.C."/>
            <person name="Putra M."/>
            <person name="Sireger I.Z."/>
            <person name="Indrioko S."/>
            <person name="Kosugi Y."/>
            <person name="Izuno A."/>
            <person name="Isagi Y."/>
            <person name="Lee S.L."/>
            <person name="Shimizu K.K."/>
        </authorList>
    </citation>
    <scope>NUCLEOTIDE SEQUENCE [LARGE SCALE GENOMIC DNA]</scope>
    <source>
        <strain evidence="2">214</strain>
    </source>
</reference>
<dbReference type="Pfam" id="PF14144">
    <property type="entry name" value="DOG1"/>
    <property type="match status" value="1"/>
</dbReference>
<comment type="caution">
    <text evidence="2">The sequence shown here is derived from an EMBL/GenBank/DDBJ whole genome shotgun (WGS) entry which is preliminary data.</text>
</comment>
<name>A0AAV5KBR5_9ROSI</name>
<dbReference type="Proteomes" id="UP001054252">
    <property type="component" value="Unassembled WGS sequence"/>
</dbReference>
<dbReference type="InterPro" id="IPR051886">
    <property type="entry name" value="Seed_Dev/Stress_Resp_Reg"/>
</dbReference>
<dbReference type="PROSITE" id="PS51806">
    <property type="entry name" value="DOG1"/>
    <property type="match status" value="1"/>
</dbReference>